<gene>
    <name evidence="4" type="ORF">HK100_005730</name>
</gene>
<dbReference type="Gene3D" id="3.30.710.10">
    <property type="entry name" value="Potassium Channel Kv1.1, Chain A"/>
    <property type="match status" value="1"/>
</dbReference>
<accession>A0AAD5XD24</accession>
<dbReference type="GO" id="GO:0000151">
    <property type="term" value="C:ubiquitin ligase complex"/>
    <property type="evidence" value="ECO:0007669"/>
    <property type="project" value="TreeGrafter"/>
</dbReference>
<reference evidence="4" key="1">
    <citation type="submission" date="2020-05" db="EMBL/GenBank/DDBJ databases">
        <title>Phylogenomic resolution of chytrid fungi.</title>
        <authorList>
            <person name="Stajich J.E."/>
            <person name="Amses K."/>
            <person name="Simmons R."/>
            <person name="Seto K."/>
            <person name="Myers J."/>
            <person name="Bonds A."/>
            <person name="Quandt C.A."/>
            <person name="Barry K."/>
            <person name="Liu P."/>
            <person name="Grigoriev I."/>
            <person name="Longcore J.E."/>
            <person name="James T.Y."/>
        </authorList>
    </citation>
    <scope>NUCLEOTIDE SEQUENCE</scope>
    <source>
        <strain evidence="4">JEL0513</strain>
    </source>
</reference>
<dbReference type="InterPro" id="IPR044515">
    <property type="entry name" value="ABTB1"/>
</dbReference>
<dbReference type="PANTHER" id="PTHR46231:SF1">
    <property type="entry name" value="ANKYRIN REPEAT AND BTB_POZ DOMAIN-CONTAINING PROTEIN 1"/>
    <property type="match status" value="1"/>
</dbReference>
<evidence type="ECO:0000256" key="2">
    <source>
        <dbReference type="ARBA" id="ARBA00023043"/>
    </source>
</evidence>
<dbReference type="InterPro" id="IPR011333">
    <property type="entry name" value="SKP1/BTB/POZ_sf"/>
</dbReference>
<dbReference type="PROSITE" id="PS50097">
    <property type="entry name" value="BTB"/>
    <property type="match status" value="1"/>
</dbReference>
<name>A0AAD5XD24_9FUNG</name>
<feature type="domain" description="BTB" evidence="3">
    <location>
        <begin position="24"/>
        <end position="106"/>
    </location>
</feature>
<proteinExistence type="predicted"/>
<dbReference type="Pfam" id="PF00651">
    <property type="entry name" value="BTB"/>
    <property type="match status" value="1"/>
</dbReference>
<organism evidence="4 5">
    <name type="scientific">Physocladia obscura</name>
    <dbReference type="NCBI Taxonomy" id="109957"/>
    <lineage>
        <taxon>Eukaryota</taxon>
        <taxon>Fungi</taxon>
        <taxon>Fungi incertae sedis</taxon>
        <taxon>Chytridiomycota</taxon>
        <taxon>Chytridiomycota incertae sedis</taxon>
        <taxon>Chytridiomycetes</taxon>
        <taxon>Chytridiales</taxon>
        <taxon>Chytriomycetaceae</taxon>
        <taxon>Physocladia</taxon>
    </lineage>
</organism>
<evidence type="ECO:0000313" key="4">
    <source>
        <dbReference type="EMBL" id="KAJ3095778.1"/>
    </source>
</evidence>
<dbReference type="AlphaFoldDB" id="A0AAD5XD24"/>
<dbReference type="EMBL" id="JADGJH010002666">
    <property type="protein sequence ID" value="KAJ3095778.1"/>
    <property type="molecule type" value="Genomic_DNA"/>
</dbReference>
<keyword evidence="1" id="KW-0677">Repeat</keyword>
<dbReference type="SMART" id="SM00225">
    <property type="entry name" value="BTB"/>
    <property type="match status" value="1"/>
</dbReference>
<dbReference type="SUPFAM" id="SSF54695">
    <property type="entry name" value="POZ domain"/>
    <property type="match status" value="1"/>
</dbReference>
<protein>
    <recommendedName>
        <fullName evidence="3">BTB domain-containing protein</fullName>
    </recommendedName>
</protein>
<evidence type="ECO:0000313" key="5">
    <source>
        <dbReference type="Proteomes" id="UP001211907"/>
    </source>
</evidence>
<dbReference type="PANTHER" id="PTHR46231">
    <property type="entry name" value="ANKYRIN REPEAT AND BTB/POZ DOMAIN-CONTAINING PROTEIN 1"/>
    <property type="match status" value="1"/>
</dbReference>
<comment type="caution">
    <text evidence="4">The sequence shown here is derived from an EMBL/GenBank/DDBJ whole genome shotgun (WGS) entry which is preliminary data.</text>
</comment>
<dbReference type="Proteomes" id="UP001211907">
    <property type="component" value="Unassembled WGS sequence"/>
</dbReference>
<dbReference type="InterPro" id="IPR000210">
    <property type="entry name" value="BTB/POZ_dom"/>
</dbReference>
<keyword evidence="5" id="KW-1185">Reference proteome</keyword>
<evidence type="ECO:0000259" key="3">
    <source>
        <dbReference type="PROSITE" id="PS50097"/>
    </source>
</evidence>
<evidence type="ECO:0000256" key="1">
    <source>
        <dbReference type="ARBA" id="ARBA00022737"/>
    </source>
</evidence>
<dbReference type="GO" id="GO:0005737">
    <property type="term" value="C:cytoplasm"/>
    <property type="evidence" value="ECO:0007669"/>
    <property type="project" value="TreeGrafter"/>
</dbReference>
<sequence>MFKVTNAVKPCAFLQRLRANTEFADVILLVGPQEQKVLAHAVILAESCEYYRNALSERWNSKSLSNDNRQSSKRRNRIIIKHPDADLETVNAILAYLYTGAAEIPYSLLMKVALFADQLLLVDLVVGILACLADGGLVPENAIEVYQYISALSSSVDVIKMKCDALMAGMHKITEMLECGRSYLKEIDSGVVSELMAFCKFTPEQRWRVLVGWVKSRQDIMNLSVEAGIPKFGFDLSDASADIESLLGKVGIFKMTAEQYVTQITPYYEILPVSIKIYLETHFNVNPTWGAESPKCAEPWKSKILTQQQFQQLMEKLNFSGAKLSSKTITKLHSASETEFSTTEMINPIAPEETVTIVHKKCANAQ</sequence>
<keyword evidence="2" id="KW-0040">ANK repeat</keyword>